<comment type="caution">
    <text evidence="1">The sequence shown here is derived from an EMBL/GenBank/DDBJ whole genome shotgun (WGS) entry which is preliminary data.</text>
</comment>
<evidence type="ECO:0000313" key="1">
    <source>
        <dbReference type="EMBL" id="RPE32889.1"/>
    </source>
</evidence>
<keyword evidence="2" id="KW-1185">Reference proteome</keyword>
<organism evidence="1 2">
    <name type="scientific">Kitasatospora cineracea</name>
    <dbReference type="NCBI Taxonomy" id="88074"/>
    <lineage>
        <taxon>Bacteria</taxon>
        <taxon>Bacillati</taxon>
        <taxon>Actinomycetota</taxon>
        <taxon>Actinomycetes</taxon>
        <taxon>Kitasatosporales</taxon>
        <taxon>Streptomycetaceae</taxon>
        <taxon>Kitasatospora</taxon>
    </lineage>
</organism>
<dbReference type="EMBL" id="RKQG01000001">
    <property type="protein sequence ID" value="RPE32889.1"/>
    <property type="molecule type" value="Genomic_DNA"/>
</dbReference>
<proteinExistence type="predicted"/>
<evidence type="ECO:0000313" key="2">
    <source>
        <dbReference type="Proteomes" id="UP000266906"/>
    </source>
</evidence>
<reference evidence="1 2" key="1">
    <citation type="submission" date="2018-11" db="EMBL/GenBank/DDBJ databases">
        <title>Sequencing the genomes of 1000 actinobacteria strains.</title>
        <authorList>
            <person name="Klenk H.-P."/>
        </authorList>
    </citation>
    <scope>NUCLEOTIDE SEQUENCE [LARGE SCALE GENOMIC DNA]</scope>
    <source>
        <strain evidence="1 2">DSM 44781</strain>
    </source>
</reference>
<name>A0A3N4RP52_9ACTN</name>
<accession>A0A3N4RP52</accession>
<dbReference type="Proteomes" id="UP000266906">
    <property type="component" value="Unassembled WGS sequence"/>
</dbReference>
<protein>
    <submittedName>
        <fullName evidence="1">Uncharacterized protein</fullName>
    </submittedName>
</protein>
<sequence length="49" mass="5619">MDTYDERLRKDIDAWVEEQLAASPEWGPEKYLTIRQHLEGDTPSAGQDG</sequence>
<dbReference type="AlphaFoldDB" id="A0A3N4RP52"/>
<gene>
    <name evidence="1" type="ORF">EDD38_1159</name>
</gene>